<feature type="transmembrane region" description="Helical" evidence="5">
    <location>
        <begin position="443"/>
        <end position="459"/>
    </location>
</feature>
<dbReference type="PANTHER" id="PTHR19359:SF14">
    <property type="entry name" value="CYTOCHROME B5 A"/>
    <property type="match status" value="1"/>
</dbReference>
<gene>
    <name evidence="7" type="ORF">LCOR_09926.1</name>
</gene>
<evidence type="ECO:0000256" key="5">
    <source>
        <dbReference type="RuleBase" id="RU362121"/>
    </source>
</evidence>
<dbReference type="GO" id="GO:0016020">
    <property type="term" value="C:membrane"/>
    <property type="evidence" value="ECO:0007669"/>
    <property type="project" value="TreeGrafter"/>
</dbReference>
<evidence type="ECO:0000256" key="1">
    <source>
        <dbReference type="ARBA" id="ARBA00022617"/>
    </source>
</evidence>
<keyword evidence="5" id="KW-0812">Transmembrane</keyword>
<dbReference type="PROSITE" id="PS50255">
    <property type="entry name" value="CYTOCHROME_B5_2"/>
    <property type="match status" value="1"/>
</dbReference>
<sequence>MKTYTSEQVAEHNKADDIWIIIDGKVFDVTNFVNEHPGGKKVLVKMAGKDASKKFAQFHSPSVMQKVGLPMQIGVVADAKLRQLPWCLISSSGSGGGGAKLSGLPRNLVQLFIFSFSYIPLCMLSSIPFLLLLHLVALIKTVSAVEGGEGTYPLAHITGPQIIENSTHIPTGYYTFRHVETGQYLQFIDSGNQIVPARADSANATAFNGTMWTVKWHGDKNYSIHHLNAVKYDKCISTRWDHLRGLDDAAVMWQCEVDNITRNDIDFDIYPGFHGVYNASDPHPLEKRLERRYENTYEAIRQDKQQWLFMRYDPTETPKWTNVRFDPDTAENHVEGDIVKPNRKKNQNSGSNQFYIVSAAHLWNMKPRCIYPQASYVFTFTPNNTGVTALDHCVWGNTSQLWEATLWKPANFPMGFEPDPRYIDNGTDAFLLWNAHTSPGTTILWWACLASLALFAWIWRT</sequence>
<dbReference type="SMART" id="SM01117">
    <property type="entry name" value="Cyt-b5"/>
    <property type="match status" value="1"/>
</dbReference>
<dbReference type="EMBL" id="CBTN010000065">
    <property type="protein sequence ID" value="CDH59092.1"/>
    <property type="molecule type" value="Genomic_DNA"/>
</dbReference>
<keyword evidence="8" id="KW-1185">Reference proteome</keyword>
<reference evidence="7" key="1">
    <citation type="submission" date="2013-08" db="EMBL/GenBank/DDBJ databases">
        <title>Gene expansion shapes genome architecture in the human pathogen Lichtheimia corymbifera: an evolutionary genomics analysis in the ancient terrestrial Mucorales (Mucoromycotina).</title>
        <authorList>
            <person name="Schwartze V.U."/>
            <person name="Winter S."/>
            <person name="Shelest E."/>
            <person name="Marcet-Houben M."/>
            <person name="Horn F."/>
            <person name="Wehner S."/>
            <person name="Hoffmann K."/>
            <person name="Riege K."/>
            <person name="Sammeth M."/>
            <person name="Nowrousian M."/>
            <person name="Valiante V."/>
            <person name="Linde J."/>
            <person name="Jacobsen I.D."/>
            <person name="Marz M."/>
            <person name="Brakhage A.A."/>
            <person name="Gabaldon T."/>
            <person name="Bocker S."/>
            <person name="Voigt K."/>
        </authorList>
    </citation>
    <scope>NUCLEOTIDE SEQUENCE [LARGE SCALE GENOMIC DNA]</scope>
    <source>
        <strain evidence="7">FSU 9682</strain>
    </source>
</reference>
<comment type="similarity">
    <text evidence="4 5">Belongs to the cytochrome b5 family.</text>
</comment>
<keyword evidence="5" id="KW-0472">Membrane</keyword>
<evidence type="ECO:0000256" key="3">
    <source>
        <dbReference type="ARBA" id="ARBA00023004"/>
    </source>
</evidence>
<protein>
    <recommendedName>
        <fullName evidence="6">Cytochrome b5 heme-binding domain-containing protein</fullName>
    </recommendedName>
</protein>
<evidence type="ECO:0000256" key="2">
    <source>
        <dbReference type="ARBA" id="ARBA00022723"/>
    </source>
</evidence>
<dbReference type="Proteomes" id="UP000027586">
    <property type="component" value="Unassembled WGS sequence"/>
</dbReference>
<feature type="transmembrane region" description="Helical" evidence="5">
    <location>
        <begin position="111"/>
        <end position="136"/>
    </location>
</feature>
<dbReference type="InterPro" id="IPR036400">
    <property type="entry name" value="Cyt_B5-like_heme/steroid_sf"/>
</dbReference>
<keyword evidence="3 5" id="KW-0408">Iron</keyword>
<evidence type="ECO:0000313" key="8">
    <source>
        <dbReference type="Proteomes" id="UP000027586"/>
    </source>
</evidence>
<dbReference type="GO" id="GO:0046872">
    <property type="term" value="F:metal ion binding"/>
    <property type="evidence" value="ECO:0007669"/>
    <property type="project" value="UniProtKB-UniRule"/>
</dbReference>
<keyword evidence="2 5" id="KW-0479">Metal-binding</keyword>
<organism evidence="7 8">
    <name type="scientific">Lichtheimia corymbifera JMRC:FSU:9682</name>
    <dbReference type="NCBI Taxonomy" id="1263082"/>
    <lineage>
        <taxon>Eukaryota</taxon>
        <taxon>Fungi</taxon>
        <taxon>Fungi incertae sedis</taxon>
        <taxon>Mucoromycota</taxon>
        <taxon>Mucoromycotina</taxon>
        <taxon>Mucoromycetes</taxon>
        <taxon>Mucorales</taxon>
        <taxon>Lichtheimiaceae</taxon>
        <taxon>Lichtheimia</taxon>
    </lineage>
</organism>
<dbReference type="OrthoDB" id="2252306at2759"/>
<evidence type="ECO:0000256" key="4">
    <source>
        <dbReference type="ARBA" id="ARBA00038168"/>
    </source>
</evidence>
<comment type="caution">
    <text evidence="5">Lacks conserved residue(s) required for the propagation of feature annotation.</text>
</comment>
<name>A0A068SB79_9FUNG</name>
<dbReference type="GO" id="GO:0020037">
    <property type="term" value="F:heme binding"/>
    <property type="evidence" value="ECO:0007669"/>
    <property type="project" value="UniProtKB-UniRule"/>
</dbReference>
<dbReference type="VEuPathDB" id="FungiDB:LCOR_09926.1"/>
<keyword evidence="1 5" id="KW-0349">Heme</keyword>
<dbReference type="PROSITE" id="PS00191">
    <property type="entry name" value="CYTOCHROME_B5_1"/>
    <property type="match status" value="1"/>
</dbReference>
<evidence type="ECO:0000259" key="6">
    <source>
        <dbReference type="PROSITE" id="PS50255"/>
    </source>
</evidence>
<accession>A0A068SB79</accession>
<dbReference type="PANTHER" id="PTHR19359">
    <property type="entry name" value="CYTOCHROME B5"/>
    <property type="match status" value="1"/>
</dbReference>
<keyword evidence="5" id="KW-1133">Transmembrane helix</keyword>
<dbReference type="SUPFAM" id="SSF55856">
    <property type="entry name" value="Cytochrome b5-like heme/steroid binding domain"/>
    <property type="match status" value="1"/>
</dbReference>
<dbReference type="Gene3D" id="3.10.120.10">
    <property type="entry name" value="Cytochrome b5-like heme/steroid binding domain"/>
    <property type="match status" value="1"/>
</dbReference>
<dbReference type="Pfam" id="PF00173">
    <property type="entry name" value="Cyt-b5"/>
    <property type="match status" value="1"/>
</dbReference>
<dbReference type="AlphaFoldDB" id="A0A068SB79"/>
<dbReference type="InterPro" id="IPR018506">
    <property type="entry name" value="Cyt_B5_heme-BS"/>
</dbReference>
<feature type="domain" description="Cytochrome b5 heme-binding" evidence="6">
    <location>
        <begin position="1"/>
        <end position="77"/>
    </location>
</feature>
<dbReference type="InterPro" id="IPR050668">
    <property type="entry name" value="Cytochrome_b5"/>
</dbReference>
<evidence type="ECO:0000313" key="7">
    <source>
        <dbReference type="EMBL" id="CDH59092.1"/>
    </source>
</evidence>
<dbReference type="InterPro" id="IPR001199">
    <property type="entry name" value="Cyt_B5-like_heme/steroid-bd"/>
</dbReference>
<comment type="caution">
    <text evidence="7">The sequence shown here is derived from an EMBL/GenBank/DDBJ whole genome shotgun (WGS) entry which is preliminary data.</text>
</comment>
<dbReference type="STRING" id="1263082.A0A068SB79"/>
<proteinExistence type="inferred from homology"/>